<evidence type="ECO:0000313" key="3">
    <source>
        <dbReference type="Proteomes" id="UP000076154"/>
    </source>
</evidence>
<dbReference type="STRING" id="39966.A0A369JTB9"/>
<evidence type="ECO:0000256" key="1">
    <source>
        <dbReference type="SAM" id="MobiDB-lite"/>
    </source>
</evidence>
<dbReference type="AlphaFoldDB" id="A0A369JTB9"/>
<dbReference type="OrthoDB" id="3038791at2759"/>
<proteinExistence type="predicted"/>
<reference evidence="2" key="1">
    <citation type="submission" date="2018-04" db="EMBL/GenBank/DDBJ databases">
        <title>Whole genome sequencing of Hypsizygus marmoreus.</title>
        <authorList>
            <person name="Choi I.-G."/>
            <person name="Min B."/>
            <person name="Kim J.-G."/>
            <person name="Kim S."/>
            <person name="Oh Y.-L."/>
            <person name="Kong W.-S."/>
            <person name="Park H."/>
            <person name="Jeong J."/>
            <person name="Song E.-S."/>
        </authorList>
    </citation>
    <scope>NUCLEOTIDE SEQUENCE [LARGE SCALE GENOMIC DNA]</scope>
    <source>
        <strain evidence="2">51987-8</strain>
    </source>
</reference>
<sequence length="252" mass="29150">MLIAFIDKLRERFSLRYRMSTTLGPYFSGAQLQSLGKIWEKHASHGRLQRRSIVPFLKALDDEDLIRGMYPKEYRIRNLMKACRPEPGVNSSSRIVEGIDLDKLRAILSQLDPSELKKWKATYHQIYHEAHLTGGTAGISLNEMLILIADRRQALVDGPVILSRIEIIRGATDLIRLERARSVLRARYHRRKFLAYKARQRTETANPPIAPSPIAESPLRSRMAHSLKRDKELRKGSRWPSNHVIRSKRRAR</sequence>
<comment type="caution">
    <text evidence="2">The sequence shown here is derived from an EMBL/GenBank/DDBJ whole genome shotgun (WGS) entry which is preliminary data.</text>
</comment>
<dbReference type="EMBL" id="LUEZ02000044">
    <property type="protein sequence ID" value="RDB24480.1"/>
    <property type="molecule type" value="Genomic_DNA"/>
</dbReference>
<keyword evidence="3" id="KW-1185">Reference proteome</keyword>
<protein>
    <submittedName>
        <fullName evidence="2">Uncharacterized protein</fullName>
    </submittedName>
</protein>
<name>A0A369JTB9_HYPMA</name>
<organism evidence="2 3">
    <name type="scientific">Hypsizygus marmoreus</name>
    <name type="common">White beech mushroom</name>
    <name type="synonym">Agaricus marmoreus</name>
    <dbReference type="NCBI Taxonomy" id="39966"/>
    <lineage>
        <taxon>Eukaryota</taxon>
        <taxon>Fungi</taxon>
        <taxon>Dikarya</taxon>
        <taxon>Basidiomycota</taxon>
        <taxon>Agaricomycotina</taxon>
        <taxon>Agaricomycetes</taxon>
        <taxon>Agaricomycetidae</taxon>
        <taxon>Agaricales</taxon>
        <taxon>Tricholomatineae</taxon>
        <taxon>Lyophyllaceae</taxon>
        <taxon>Hypsizygus</taxon>
    </lineage>
</organism>
<dbReference type="Proteomes" id="UP000076154">
    <property type="component" value="Unassembled WGS sequence"/>
</dbReference>
<dbReference type="InParanoid" id="A0A369JTB9"/>
<feature type="region of interest" description="Disordered" evidence="1">
    <location>
        <begin position="200"/>
        <end position="252"/>
    </location>
</feature>
<accession>A0A369JTB9</accession>
<gene>
    <name evidence="2" type="ORF">Hypma_008515</name>
</gene>
<evidence type="ECO:0000313" key="2">
    <source>
        <dbReference type="EMBL" id="RDB24480.1"/>
    </source>
</evidence>